<dbReference type="Pfam" id="PF02624">
    <property type="entry name" value="YcaO"/>
    <property type="match status" value="1"/>
</dbReference>
<dbReference type="Proteomes" id="UP001240150">
    <property type="component" value="Chromosome"/>
</dbReference>
<dbReference type="InterPro" id="IPR003776">
    <property type="entry name" value="YcaO-like_dom"/>
</dbReference>
<dbReference type="NCBIfam" id="TIGR00702">
    <property type="entry name" value="YcaO-type kinase domain"/>
    <property type="match status" value="2"/>
</dbReference>
<dbReference type="RefSeq" id="WP_284917711.1">
    <property type="nucleotide sequence ID" value="NZ_CP126980.1"/>
</dbReference>
<feature type="domain" description="YcaO" evidence="1">
    <location>
        <begin position="70"/>
        <end position="447"/>
    </location>
</feature>
<dbReference type="PANTHER" id="PTHR37809">
    <property type="entry name" value="RIBOSOMAL PROTEIN S12 METHYLTHIOTRANSFERASE ACCESSORY FACTOR YCAO"/>
    <property type="match status" value="1"/>
</dbReference>
<dbReference type="Gene3D" id="3.30.1330.230">
    <property type="match status" value="2"/>
</dbReference>
<evidence type="ECO:0000313" key="3">
    <source>
        <dbReference type="Proteomes" id="UP001240150"/>
    </source>
</evidence>
<reference evidence="2 3" key="1">
    <citation type="submission" date="2023-06" db="EMBL/GenBank/DDBJ databases">
        <authorList>
            <person name="Yushchuk O."/>
            <person name="Binda E."/>
            <person name="Ruckert-Reed C."/>
            <person name="Fedorenko V."/>
            <person name="Kalinowski J."/>
            <person name="Marinelli F."/>
        </authorList>
    </citation>
    <scope>NUCLEOTIDE SEQUENCE [LARGE SCALE GENOMIC DNA]</scope>
    <source>
        <strain evidence="2 3">NRRL 3884</strain>
    </source>
</reference>
<dbReference type="EMBL" id="CP126980">
    <property type="protein sequence ID" value="WIM96429.1"/>
    <property type="molecule type" value="Genomic_DNA"/>
</dbReference>
<keyword evidence="3" id="KW-1185">Reference proteome</keyword>
<gene>
    <name evidence="2" type="ORF">ACTOB_008623</name>
</gene>
<protein>
    <submittedName>
        <fullName evidence="2">YcaO-like family protein</fullName>
    </submittedName>
</protein>
<evidence type="ECO:0000313" key="2">
    <source>
        <dbReference type="EMBL" id="WIM96429.1"/>
    </source>
</evidence>
<sequence>MRFRTRVPKVYGVGPHREVTTEQTFRAIAPHLGRVGITRIANITGLDRIGIPVYNAISPQSNDYLSVYNGKGATALAAKTSAIMEAVERFSAALPLRPAAIASYAELVSSSRKALDPREHTIALHHQYDIDLPISWVPSWDLLNAEEVLVPQYLAGYHTYYHEVPCYEITTTNGIASGNSLEEATCHALCELIERDDWTMAEIVSNRLSRAAETGRAGVPASREAGQYFQDMHPSIDMASLPERAGEFVRMFERAGVSLHLKDITSATGIPSVLAVVEEDISPTFSRSHKGIGTHPDAEVAVVRAIVEAAQSRVVDMQAMREDITLPDATVPHWARHTQRASRFNADAWAHRRSSRVMRFEDLPSHPSADIVEDLDLMLHRLRAQGLSQVLVVDLTAPGIPASVVRVIVPGLESWALDRSRIGQRATRHFRAAASRLEQLATPVGGQ</sequence>
<organism evidence="2 3">
    <name type="scientific">Actinoplanes oblitus</name>
    <dbReference type="NCBI Taxonomy" id="3040509"/>
    <lineage>
        <taxon>Bacteria</taxon>
        <taxon>Bacillati</taxon>
        <taxon>Actinomycetota</taxon>
        <taxon>Actinomycetes</taxon>
        <taxon>Micromonosporales</taxon>
        <taxon>Micromonosporaceae</taxon>
        <taxon>Actinoplanes</taxon>
    </lineage>
</organism>
<name>A0ABY8WEZ0_9ACTN</name>
<dbReference type="PROSITE" id="PS51664">
    <property type="entry name" value="YCAO"/>
    <property type="match status" value="1"/>
</dbReference>
<proteinExistence type="predicted"/>
<accession>A0ABY8WEZ0</accession>
<dbReference type="PANTHER" id="PTHR37809:SF1">
    <property type="entry name" value="RIBOSOMAL PROTEIN S12 METHYLTHIOTRANSFERASE ACCESSORY FACTOR YCAO"/>
    <property type="match status" value="1"/>
</dbReference>
<evidence type="ECO:0000259" key="1">
    <source>
        <dbReference type="PROSITE" id="PS51664"/>
    </source>
</evidence>